<evidence type="ECO:0000256" key="1">
    <source>
        <dbReference type="ARBA" id="ARBA00007692"/>
    </source>
</evidence>
<dbReference type="InterPro" id="IPR038538">
    <property type="entry name" value="MTERF_sf"/>
</dbReference>
<dbReference type="Proteomes" id="UP000001058">
    <property type="component" value="Unassembled WGS sequence"/>
</dbReference>
<accession>D8TWK9</accession>
<proteinExistence type="inferred from homology"/>
<evidence type="ECO:0000256" key="2">
    <source>
        <dbReference type="ARBA" id="ARBA00022472"/>
    </source>
</evidence>
<organism evidence="5">
    <name type="scientific">Volvox carteri f. nagariensis</name>
    <dbReference type="NCBI Taxonomy" id="3068"/>
    <lineage>
        <taxon>Eukaryota</taxon>
        <taxon>Viridiplantae</taxon>
        <taxon>Chlorophyta</taxon>
        <taxon>core chlorophytes</taxon>
        <taxon>Chlorophyceae</taxon>
        <taxon>CS clade</taxon>
        <taxon>Chlamydomonadales</taxon>
        <taxon>Volvocaceae</taxon>
        <taxon>Volvox</taxon>
    </lineage>
</organism>
<dbReference type="EMBL" id="GL378341">
    <property type="protein sequence ID" value="EFJ48066.1"/>
    <property type="molecule type" value="Genomic_DNA"/>
</dbReference>
<dbReference type="InParanoid" id="D8TWK9"/>
<gene>
    <name evidence="4" type="ORF">VOLCADRAFT_91260</name>
</gene>
<keyword evidence="2" id="KW-0804">Transcription</keyword>
<dbReference type="Gene3D" id="1.25.70.10">
    <property type="entry name" value="Transcription termination factor 3, mitochondrial"/>
    <property type="match status" value="1"/>
</dbReference>
<sequence>MRSHLSNCQLRHQKPSQRPRRRLVITRAWHVSSSQHSVCNLQPSRRPQLEHLIYEIINVLALPAEPSPVDLQRWSKNIDVLQKVHGAGGAERVRRALLANPSLLSADLERWHSFFVAGFGLPPDGFAKLLTDCPSLLTEGDVFTAGSCMLFFKNMGWRNQDITQRIIGYYPQLLLLDRRRDIDPVLRFLERLECRGDNLRLLVWEFPRIFDKDYRRHVRKFQYLGMYGLSVYRNGGGGDGTSGGEEGGGGRAAAAAAAAAVTAVTAPAAGDSDVAFLRP</sequence>
<dbReference type="GeneID" id="9618278"/>
<name>D8TWK9_VOLCA</name>
<keyword evidence="5" id="KW-1185">Reference proteome</keyword>
<dbReference type="KEGG" id="vcn:VOLCADRAFT_91260"/>
<dbReference type="InterPro" id="IPR003690">
    <property type="entry name" value="MTERF"/>
</dbReference>
<evidence type="ECO:0000256" key="3">
    <source>
        <dbReference type="ARBA" id="ARBA00022946"/>
    </source>
</evidence>
<evidence type="ECO:0008006" key="6">
    <source>
        <dbReference type="Google" id="ProtNLM"/>
    </source>
</evidence>
<protein>
    <recommendedName>
        <fullName evidence="6">Mitochondrial transcription termination factor</fullName>
    </recommendedName>
</protein>
<dbReference type="SMART" id="SM00733">
    <property type="entry name" value="Mterf"/>
    <property type="match status" value="3"/>
</dbReference>
<evidence type="ECO:0000313" key="5">
    <source>
        <dbReference type="Proteomes" id="UP000001058"/>
    </source>
</evidence>
<dbReference type="GO" id="GO:0003676">
    <property type="term" value="F:nucleic acid binding"/>
    <property type="evidence" value="ECO:0007669"/>
    <property type="project" value="InterPro"/>
</dbReference>
<dbReference type="AlphaFoldDB" id="D8TWK9"/>
<keyword evidence="2" id="KW-0806">Transcription termination</keyword>
<comment type="similarity">
    <text evidence="1">Belongs to the mTERF family.</text>
</comment>
<keyword evidence="2" id="KW-0805">Transcription regulation</keyword>
<dbReference type="RefSeq" id="XP_002950751.1">
    <property type="nucleotide sequence ID" value="XM_002950705.1"/>
</dbReference>
<evidence type="ECO:0000313" key="4">
    <source>
        <dbReference type="EMBL" id="EFJ48066.1"/>
    </source>
</evidence>
<dbReference type="OrthoDB" id="540100at2759"/>
<reference evidence="4 5" key="1">
    <citation type="journal article" date="2010" name="Science">
        <title>Genomic analysis of organismal complexity in the multicellular green alga Volvox carteri.</title>
        <authorList>
            <person name="Prochnik S.E."/>
            <person name="Umen J."/>
            <person name="Nedelcu A.M."/>
            <person name="Hallmann A."/>
            <person name="Miller S.M."/>
            <person name="Nishii I."/>
            <person name="Ferris P."/>
            <person name="Kuo A."/>
            <person name="Mitros T."/>
            <person name="Fritz-Laylin L.K."/>
            <person name="Hellsten U."/>
            <person name="Chapman J."/>
            <person name="Simakov O."/>
            <person name="Rensing S.A."/>
            <person name="Terry A."/>
            <person name="Pangilinan J."/>
            <person name="Kapitonov V."/>
            <person name="Jurka J."/>
            <person name="Salamov A."/>
            <person name="Shapiro H."/>
            <person name="Schmutz J."/>
            <person name="Grimwood J."/>
            <person name="Lindquist E."/>
            <person name="Lucas S."/>
            <person name="Grigoriev I.V."/>
            <person name="Schmitt R."/>
            <person name="Kirk D."/>
            <person name="Rokhsar D.S."/>
        </authorList>
    </citation>
    <scope>NUCLEOTIDE SEQUENCE [LARGE SCALE GENOMIC DNA]</scope>
    <source>
        <strain evidence="5">f. Nagariensis / Eve</strain>
    </source>
</reference>
<dbReference type="GO" id="GO:0006353">
    <property type="term" value="P:DNA-templated transcription termination"/>
    <property type="evidence" value="ECO:0007669"/>
    <property type="project" value="UniProtKB-KW"/>
</dbReference>
<keyword evidence="3" id="KW-0809">Transit peptide</keyword>